<evidence type="ECO:0000256" key="6">
    <source>
        <dbReference type="SAM" id="Phobius"/>
    </source>
</evidence>
<proteinExistence type="predicted"/>
<evidence type="ECO:0000313" key="9">
    <source>
        <dbReference type="Proteomes" id="UP000030832"/>
    </source>
</evidence>
<dbReference type="PANTHER" id="PTHR33885:SF3">
    <property type="entry name" value="PHAGE SHOCK PROTEIN C"/>
    <property type="match status" value="1"/>
</dbReference>
<gene>
    <name evidence="8" type="ORF">LQ50_05755</name>
</gene>
<dbReference type="InterPro" id="IPR052027">
    <property type="entry name" value="PspC"/>
</dbReference>
<comment type="caution">
    <text evidence="8">The sequence shown here is derived from an EMBL/GenBank/DDBJ whole genome shotgun (WGS) entry which is preliminary data.</text>
</comment>
<dbReference type="RefSeq" id="WP_034626825.1">
    <property type="nucleotide sequence ID" value="NZ_JRJU01000004.1"/>
</dbReference>
<sequence length="67" mass="7718">MKRLFRTQYDRKLAGICGGLAQYFSIDPTIIRLLAVILFFVTGFFPFIVGYIIAIFVIPNEEDVRET</sequence>
<evidence type="ECO:0000256" key="3">
    <source>
        <dbReference type="ARBA" id="ARBA00022692"/>
    </source>
</evidence>
<evidence type="ECO:0000256" key="5">
    <source>
        <dbReference type="ARBA" id="ARBA00023136"/>
    </source>
</evidence>
<dbReference type="AlphaFoldDB" id="A0A0B0IK57"/>
<keyword evidence="3 6" id="KW-0812">Transmembrane</keyword>
<comment type="subcellular location">
    <subcellularLocation>
        <location evidence="1">Cell membrane</location>
        <topology evidence="1">Single-pass membrane protein</topology>
    </subcellularLocation>
</comment>
<protein>
    <submittedName>
        <fullName evidence="8">Membrane protein</fullName>
    </submittedName>
</protein>
<name>A0A0B0IK57_9BACI</name>
<keyword evidence="2" id="KW-1003">Cell membrane</keyword>
<keyword evidence="4 6" id="KW-1133">Transmembrane helix</keyword>
<dbReference type="Pfam" id="PF04024">
    <property type="entry name" value="PspC"/>
    <property type="match status" value="1"/>
</dbReference>
<keyword evidence="5 6" id="KW-0472">Membrane</keyword>
<accession>A0A0B0IK57</accession>
<evidence type="ECO:0000256" key="4">
    <source>
        <dbReference type="ARBA" id="ARBA00022989"/>
    </source>
</evidence>
<evidence type="ECO:0000313" key="8">
    <source>
        <dbReference type="EMBL" id="KHF41262.1"/>
    </source>
</evidence>
<feature type="transmembrane region" description="Helical" evidence="6">
    <location>
        <begin position="33"/>
        <end position="58"/>
    </location>
</feature>
<evidence type="ECO:0000256" key="1">
    <source>
        <dbReference type="ARBA" id="ARBA00004162"/>
    </source>
</evidence>
<dbReference type="InterPro" id="IPR007168">
    <property type="entry name" value="Phageshock_PspC_N"/>
</dbReference>
<feature type="domain" description="Phage shock protein PspC N-terminal" evidence="7">
    <location>
        <begin position="2"/>
        <end position="61"/>
    </location>
</feature>
<dbReference type="GO" id="GO:0005886">
    <property type="term" value="C:plasma membrane"/>
    <property type="evidence" value="ECO:0007669"/>
    <property type="project" value="UniProtKB-SubCell"/>
</dbReference>
<reference evidence="8 9" key="1">
    <citation type="submission" date="2014-09" db="EMBL/GenBank/DDBJ databases">
        <title>Genome sequencing and annotation of Bacillus Okhensis strain Kh10-101T.</title>
        <authorList>
            <person name="Prakash J.S."/>
        </authorList>
    </citation>
    <scope>NUCLEOTIDE SEQUENCE [LARGE SCALE GENOMIC DNA]</scope>
    <source>
        <strain evidence="9">Kh10-101T</strain>
    </source>
</reference>
<organism evidence="8 9">
    <name type="scientific">Halalkalibacter okhensis</name>
    <dbReference type="NCBI Taxonomy" id="333138"/>
    <lineage>
        <taxon>Bacteria</taxon>
        <taxon>Bacillati</taxon>
        <taxon>Bacillota</taxon>
        <taxon>Bacilli</taxon>
        <taxon>Bacillales</taxon>
        <taxon>Bacillaceae</taxon>
        <taxon>Halalkalibacter</taxon>
    </lineage>
</organism>
<dbReference type="eggNOG" id="COG1983">
    <property type="taxonomic scope" value="Bacteria"/>
</dbReference>
<dbReference type="STRING" id="333138.LQ50_05755"/>
<dbReference type="OrthoDB" id="9815286at2"/>
<dbReference type="Proteomes" id="UP000030832">
    <property type="component" value="Unassembled WGS sequence"/>
</dbReference>
<dbReference type="EMBL" id="JRJU01000004">
    <property type="protein sequence ID" value="KHF41262.1"/>
    <property type="molecule type" value="Genomic_DNA"/>
</dbReference>
<keyword evidence="9" id="KW-1185">Reference proteome</keyword>
<evidence type="ECO:0000259" key="7">
    <source>
        <dbReference type="Pfam" id="PF04024"/>
    </source>
</evidence>
<evidence type="ECO:0000256" key="2">
    <source>
        <dbReference type="ARBA" id="ARBA00022475"/>
    </source>
</evidence>
<dbReference type="PANTHER" id="PTHR33885">
    <property type="entry name" value="PHAGE SHOCK PROTEIN C"/>
    <property type="match status" value="1"/>
</dbReference>